<dbReference type="GO" id="GO:0005829">
    <property type="term" value="C:cytosol"/>
    <property type="evidence" value="ECO:0007669"/>
    <property type="project" value="TreeGrafter"/>
</dbReference>
<evidence type="ECO:0000256" key="3">
    <source>
        <dbReference type="ARBA" id="ARBA00022490"/>
    </source>
</evidence>
<comment type="similarity">
    <text evidence="11 12">Belongs to the class-I aminoacyl-tRNA synthetase family. ValS type 1 subfamily.</text>
</comment>
<evidence type="ECO:0000256" key="6">
    <source>
        <dbReference type="ARBA" id="ARBA00022840"/>
    </source>
</evidence>
<dbReference type="InterPro" id="IPR009008">
    <property type="entry name" value="Val/Leu/Ile-tRNA-synth_edit"/>
</dbReference>
<proteinExistence type="inferred from homology"/>
<dbReference type="InterPro" id="IPR037118">
    <property type="entry name" value="Val-tRNA_synth_C_sf"/>
</dbReference>
<dbReference type="HAMAP" id="MF_02004">
    <property type="entry name" value="Val_tRNA_synth_type1"/>
    <property type="match status" value="1"/>
</dbReference>
<keyword evidence="5 12" id="KW-0547">Nucleotide-binding</keyword>
<evidence type="ECO:0000256" key="7">
    <source>
        <dbReference type="ARBA" id="ARBA00022917"/>
    </source>
</evidence>
<evidence type="ECO:0000256" key="9">
    <source>
        <dbReference type="ARBA" id="ARBA00023146"/>
    </source>
</evidence>
<dbReference type="InterPro" id="IPR010978">
    <property type="entry name" value="tRNA-bd_arm"/>
</dbReference>
<dbReference type="Pfam" id="PF08264">
    <property type="entry name" value="Anticodon_1"/>
    <property type="match status" value="1"/>
</dbReference>
<dbReference type="InterPro" id="IPR002303">
    <property type="entry name" value="Valyl-tRNA_ligase"/>
</dbReference>
<dbReference type="FunFam" id="1.10.287.380:FF:000001">
    <property type="entry name" value="Valine--tRNA ligase"/>
    <property type="match status" value="1"/>
</dbReference>
<evidence type="ECO:0000256" key="12">
    <source>
        <dbReference type="HAMAP-Rule" id="MF_02004"/>
    </source>
</evidence>
<dbReference type="Gene3D" id="3.40.50.620">
    <property type="entry name" value="HUPs"/>
    <property type="match status" value="2"/>
</dbReference>
<evidence type="ECO:0000256" key="11">
    <source>
        <dbReference type="ARBA" id="ARBA00060830"/>
    </source>
</evidence>
<gene>
    <name evidence="12" type="primary">valS</name>
    <name evidence="16" type="ORF">SAMN05661053_2910</name>
</gene>
<evidence type="ECO:0000256" key="4">
    <source>
        <dbReference type="ARBA" id="ARBA00022598"/>
    </source>
</evidence>
<dbReference type="InterPro" id="IPR001412">
    <property type="entry name" value="aa-tRNA-synth_I_CS"/>
</dbReference>
<dbReference type="Gene3D" id="1.10.730.10">
    <property type="entry name" value="Isoleucyl-tRNA Synthetase, Domain 1"/>
    <property type="match status" value="1"/>
</dbReference>
<dbReference type="InterPro" id="IPR002300">
    <property type="entry name" value="aa-tRNA-synth_Ia"/>
</dbReference>
<dbReference type="FunFam" id="3.40.50.620:FF:000032">
    <property type="entry name" value="Valine--tRNA ligase"/>
    <property type="match status" value="1"/>
</dbReference>
<keyword evidence="7 12" id="KW-0648">Protein biosynthesis</keyword>
<dbReference type="Gene3D" id="1.10.287.380">
    <property type="entry name" value="Valyl-tRNA synthetase, C-terminal domain"/>
    <property type="match status" value="1"/>
</dbReference>
<keyword evidence="8 12" id="KW-0175">Coiled coil</keyword>
<comment type="subunit">
    <text evidence="2 12">Monomer.</text>
</comment>
<dbReference type="Proteomes" id="UP000255423">
    <property type="component" value="Unassembled WGS sequence"/>
</dbReference>
<dbReference type="EC" id="6.1.1.9" evidence="12"/>
<sequence length="920" mass="103895">MEMETRYNPKIVEDRWHDQWNKNNDFAPSGKGEPFSVVIPPPNVTGALHLGHALNDTLQDILVRYRRKTGRDTLWIPGTDHAGIATQAVVEKRLFQDEHKTRHDIGRDALVERIWKWKDEYEARITKQLKSLGVSCDWSRQRFTLDPVCAKAVRHAFFNLFKKGLIYRGKRLVNWDTKLQTAVADDEIYYETVKGHFWTFKYPLADGSGFIPVSTTRPETIMGDTALAVHPNDERYKQFIGKMLKVPFVNREIPVIADAILVDMEFGTGSVKVTPAHDPNDYATGLRHKLPMINIMNDDGSLNENAGPFQGMKGQAARDAVVKGLEDLGLLIKVEDHEMQVGHSDRSKTVIEPYLSDQWFVKMDVLADNAMKAVTSGEIKIIPERYANKYLDWLKEKRDWCISRQLWWGHRIPIWHADETTTEEDLNKAFAGRNDIYYYKAQNGIWLICSEEENLKEDAVAGHKIVQEEDVLDTWFSSGLWPHSTMGWPEQTDTLKKYYPTSVLVTSRDIITLWVARMVLFSQENMGTVPFHTVYIHPKILDGNGMTMSKSKGNGVDPMDIEKKYGTDALRFVMASLCTDNQDVRLPVKKEKQEDGSVINTSEKFEIGRNFSNKLWNACRFLFPHLEQAGALSKDMLPMDSSIFALEDRWILSRLNSTIQDATKMLEEFHFAELAGFLYRFVWDDVCSSYLEIKKAVINSETLTAEKKNAMAILSHVLRGVIDLLHPVMPFITEELNATLFPGSERVINSAWPKADTSLIDAKIEAAFNQAFAVVESVRGVRGRYNVSPATKLKAVVSVDTAETEASVKDCQAIITELGGLESFSVAVKAAKPKFSASSVVPGGELYIPLEGILDPAAEIARLEKEIEKAKAFAASIEKKLSNEKFVNGAPEAVVNAERTKLATQREIIAKDEAALKDLR</sequence>
<comment type="catalytic activity">
    <reaction evidence="10 12">
        <text>tRNA(Val) + L-valine + ATP = L-valyl-tRNA(Val) + AMP + diphosphate</text>
        <dbReference type="Rhea" id="RHEA:10704"/>
        <dbReference type="Rhea" id="RHEA-COMP:9672"/>
        <dbReference type="Rhea" id="RHEA-COMP:9708"/>
        <dbReference type="ChEBI" id="CHEBI:30616"/>
        <dbReference type="ChEBI" id="CHEBI:33019"/>
        <dbReference type="ChEBI" id="CHEBI:57762"/>
        <dbReference type="ChEBI" id="CHEBI:78442"/>
        <dbReference type="ChEBI" id="CHEBI:78537"/>
        <dbReference type="ChEBI" id="CHEBI:456215"/>
        <dbReference type="EC" id="6.1.1.9"/>
    </reaction>
</comment>
<dbReference type="InterPro" id="IPR019499">
    <property type="entry name" value="Val-tRNA_synth_tRNA-bd"/>
</dbReference>
<dbReference type="PANTHER" id="PTHR11946:SF93">
    <property type="entry name" value="VALINE--TRNA LIGASE, CHLOROPLASTIC_MITOCHONDRIAL 2"/>
    <property type="match status" value="1"/>
</dbReference>
<dbReference type="GO" id="GO:0002161">
    <property type="term" value="F:aminoacyl-tRNA deacylase activity"/>
    <property type="evidence" value="ECO:0007669"/>
    <property type="project" value="InterPro"/>
</dbReference>
<evidence type="ECO:0000259" key="13">
    <source>
        <dbReference type="Pfam" id="PF00133"/>
    </source>
</evidence>
<dbReference type="RefSeq" id="WP_109573678.1">
    <property type="nucleotide sequence ID" value="NZ_UHJL01000006.1"/>
</dbReference>
<name>A0A380S9A1_FIBSU</name>
<evidence type="ECO:0000313" key="16">
    <source>
        <dbReference type="EMBL" id="SUQ26104.1"/>
    </source>
</evidence>
<dbReference type="CDD" id="cd00817">
    <property type="entry name" value="ValRS_core"/>
    <property type="match status" value="1"/>
</dbReference>
<evidence type="ECO:0000256" key="5">
    <source>
        <dbReference type="ARBA" id="ARBA00022741"/>
    </source>
</evidence>
<dbReference type="GO" id="GO:0006438">
    <property type="term" value="P:valyl-tRNA aminoacylation"/>
    <property type="evidence" value="ECO:0007669"/>
    <property type="project" value="UniProtKB-UniRule"/>
</dbReference>
<evidence type="ECO:0000259" key="15">
    <source>
        <dbReference type="Pfam" id="PF10458"/>
    </source>
</evidence>
<comment type="function">
    <text evidence="12">Catalyzes the attachment of valine to tRNA(Val). As ValRS can inadvertently accommodate and process structurally similar amino acids such as threonine, to avoid such errors, it has a 'posttransfer' editing activity that hydrolyzes mischarged Thr-tRNA(Val) in a tRNA-dependent manner.</text>
</comment>
<evidence type="ECO:0000256" key="1">
    <source>
        <dbReference type="ARBA" id="ARBA00004496"/>
    </source>
</evidence>
<dbReference type="PRINTS" id="PR00986">
    <property type="entry name" value="TRNASYNTHVAL"/>
</dbReference>
<dbReference type="NCBIfam" id="TIGR00422">
    <property type="entry name" value="valS"/>
    <property type="match status" value="1"/>
</dbReference>
<dbReference type="GO" id="GO:0005524">
    <property type="term" value="F:ATP binding"/>
    <property type="evidence" value="ECO:0007669"/>
    <property type="project" value="UniProtKB-UniRule"/>
</dbReference>
<feature type="domain" description="Methionyl/Valyl/Leucyl/Isoleucyl-tRNA synthetase anticodon-binding" evidence="14">
    <location>
        <begin position="648"/>
        <end position="796"/>
    </location>
</feature>
<dbReference type="PANTHER" id="PTHR11946">
    <property type="entry name" value="VALYL-TRNA SYNTHETASES"/>
    <property type="match status" value="1"/>
</dbReference>
<comment type="caution">
    <text evidence="12">Lacks conserved residue(s) required for the propagation of feature annotation.</text>
</comment>
<keyword evidence="6 12" id="KW-0067">ATP-binding</keyword>
<dbReference type="SUPFAM" id="SSF47323">
    <property type="entry name" value="Anticodon-binding domain of a subclass of class I aminoacyl-tRNA synthetases"/>
    <property type="match status" value="1"/>
</dbReference>
<dbReference type="AlphaFoldDB" id="A0A380S9A1"/>
<dbReference type="Gene3D" id="3.90.740.10">
    <property type="entry name" value="Valyl/Leucyl/Isoleucyl-tRNA synthetase, editing domain"/>
    <property type="match status" value="1"/>
</dbReference>
<comment type="domain">
    <text evidence="12">ValRS has two distinct active sites: one for aminoacylation and one for editing. The misactivated threonine is translocated from the active site to the editing site.</text>
</comment>
<protein>
    <recommendedName>
        <fullName evidence="12">Valine--tRNA ligase</fullName>
        <ecNumber evidence="12">6.1.1.9</ecNumber>
    </recommendedName>
    <alternativeName>
        <fullName evidence="12">Valyl-tRNA synthetase</fullName>
        <shortName evidence="12">ValRS</shortName>
    </alternativeName>
</protein>
<dbReference type="Pfam" id="PF00133">
    <property type="entry name" value="tRNA-synt_1"/>
    <property type="match status" value="1"/>
</dbReference>
<dbReference type="PROSITE" id="PS00178">
    <property type="entry name" value="AA_TRNA_LIGASE_I"/>
    <property type="match status" value="1"/>
</dbReference>
<dbReference type="SUPFAM" id="SSF50677">
    <property type="entry name" value="ValRS/IleRS/LeuRS editing domain"/>
    <property type="match status" value="1"/>
</dbReference>
<dbReference type="GO" id="GO:0004832">
    <property type="term" value="F:valine-tRNA ligase activity"/>
    <property type="evidence" value="ECO:0007669"/>
    <property type="project" value="UniProtKB-UniRule"/>
</dbReference>
<comment type="subcellular location">
    <subcellularLocation>
        <location evidence="1 12">Cytoplasm</location>
    </subcellularLocation>
</comment>
<dbReference type="EMBL" id="UHJL01000006">
    <property type="protein sequence ID" value="SUQ26104.1"/>
    <property type="molecule type" value="Genomic_DNA"/>
</dbReference>
<feature type="domain" description="Valyl-tRNA synthetase tRNA-binding arm" evidence="15">
    <location>
        <begin position="857"/>
        <end position="919"/>
    </location>
</feature>
<dbReference type="InterPro" id="IPR014729">
    <property type="entry name" value="Rossmann-like_a/b/a_fold"/>
</dbReference>
<keyword evidence="9 12" id="KW-0030">Aminoacyl-tRNA synthetase</keyword>
<evidence type="ECO:0000256" key="10">
    <source>
        <dbReference type="ARBA" id="ARBA00047552"/>
    </source>
</evidence>
<dbReference type="FunFam" id="3.90.740.10:FF:000010">
    <property type="entry name" value="Valine--tRNA ligase"/>
    <property type="match status" value="1"/>
</dbReference>
<dbReference type="SUPFAM" id="SSF52374">
    <property type="entry name" value="Nucleotidylyl transferase"/>
    <property type="match status" value="1"/>
</dbReference>
<evidence type="ECO:0000256" key="2">
    <source>
        <dbReference type="ARBA" id="ARBA00011245"/>
    </source>
</evidence>
<dbReference type="NCBIfam" id="NF004349">
    <property type="entry name" value="PRK05729.1"/>
    <property type="match status" value="1"/>
</dbReference>
<dbReference type="CDD" id="cd07962">
    <property type="entry name" value="Anticodon_Ia_Val"/>
    <property type="match status" value="1"/>
</dbReference>
<feature type="binding site" evidence="12">
    <location>
        <position position="550"/>
    </location>
    <ligand>
        <name>ATP</name>
        <dbReference type="ChEBI" id="CHEBI:30616"/>
    </ligand>
</feature>
<dbReference type="InterPro" id="IPR009080">
    <property type="entry name" value="tRNAsynth_Ia_anticodon-bd"/>
</dbReference>
<keyword evidence="4 12" id="KW-0436">Ligase</keyword>
<keyword evidence="3 12" id="KW-0963">Cytoplasm</keyword>
<dbReference type="InterPro" id="IPR033705">
    <property type="entry name" value="Anticodon_Ia_Val"/>
</dbReference>
<dbReference type="Pfam" id="PF10458">
    <property type="entry name" value="Val_tRNA-synt_C"/>
    <property type="match status" value="1"/>
</dbReference>
<dbReference type="InterPro" id="IPR013155">
    <property type="entry name" value="M/V/L/I-tRNA-synth_anticd-bd"/>
</dbReference>
<reference evidence="16 17" key="1">
    <citation type="submission" date="2017-08" db="EMBL/GenBank/DDBJ databases">
        <authorList>
            <person name="de Groot N.N."/>
        </authorList>
    </citation>
    <scope>NUCLEOTIDE SEQUENCE [LARGE SCALE GENOMIC DNA]</scope>
    <source>
        <strain evidence="16 17">HM2</strain>
    </source>
</reference>
<evidence type="ECO:0000259" key="14">
    <source>
        <dbReference type="Pfam" id="PF08264"/>
    </source>
</evidence>
<evidence type="ECO:0000313" key="17">
    <source>
        <dbReference type="Proteomes" id="UP000255423"/>
    </source>
</evidence>
<feature type="short sequence motif" description="'HIGH' region" evidence="12">
    <location>
        <begin position="42"/>
        <end position="52"/>
    </location>
</feature>
<organism evidence="16 17">
    <name type="scientific">Fibrobacter succinogenes</name>
    <name type="common">Bacteroides succinogenes</name>
    <dbReference type="NCBI Taxonomy" id="833"/>
    <lineage>
        <taxon>Bacteria</taxon>
        <taxon>Pseudomonadati</taxon>
        <taxon>Fibrobacterota</taxon>
        <taxon>Fibrobacteria</taxon>
        <taxon>Fibrobacterales</taxon>
        <taxon>Fibrobacteraceae</taxon>
        <taxon>Fibrobacter</taxon>
    </lineage>
</organism>
<comment type="domain">
    <text evidence="12">The C-terminal coiled-coil domain is crucial for aminoacylation activity.</text>
</comment>
<accession>A0A380S9A1</accession>
<feature type="domain" description="Aminoacyl-tRNA synthetase class Ia" evidence="13">
    <location>
        <begin position="16"/>
        <end position="585"/>
    </location>
</feature>
<dbReference type="SUPFAM" id="SSF46589">
    <property type="entry name" value="tRNA-binding arm"/>
    <property type="match status" value="1"/>
</dbReference>
<evidence type="ECO:0000256" key="8">
    <source>
        <dbReference type="ARBA" id="ARBA00023054"/>
    </source>
</evidence>